<proteinExistence type="predicted"/>
<organism evidence="3 4">
    <name type="scientific">Helianthus annuus</name>
    <name type="common">Common sunflower</name>
    <dbReference type="NCBI Taxonomy" id="4232"/>
    <lineage>
        <taxon>Eukaryota</taxon>
        <taxon>Viridiplantae</taxon>
        <taxon>Streptophyta</taxon>
        <taxon>Embryophyta</taxon>
        <taxon>Tracheophyta</taxon>
        <taxon>Spermatophyta</taxon>
        <taxon>Magnoliopsida</taxon>
        <taxon>eudicotyledons</taxon>
        <taxon>Gunneridae</taxon>
        <taxon>Pentapetalae</taxon>
        <taxon>asterids</taxon>
        <taxon>campanulids</taxon>
        <taxon>Asterales</taxon>
        <taxon>Asteraceae</taxon>
        <taxon>Asteroideae</taxon>
        <taxon>Heliantheae alliance</taxon>
        <taxon>Heliantheae</taxon>
        <taxon>Helianthus</taxon>
    </lineage>
</organism>
<dbReference type="EMBL" id="MNCJ02000321">
    <property type="protein sequence ID" value="KAF5802735.1"/>
    <property type="molecule type" value="Genomic_DNA"/>
</dbReference>
<dbReference type="Gramene" id="mRNA:HanXRQr2_Chr06g0263051">
    <property type="protein sequence ID" value="CDS:HanXRQr2_Chr06g0263051.1"/>
    <property type="gene ID" value="HanXRQr2_Chr06g0263051"/>
</dbReference>
<dbReference type="InParanoid" id="A0A251UNT8"/>
<evidence type="ECO:0000313" key="2">
    <source>
        <dbReference type="EMBL" id="KAF5802735.1"/>
    </source>
</evidence>
<reference evidence="2" key="3">
    <citation type="submission" date="2020-06" db="EMBL/GenBank/DDBJ databases">
        <title>Helianthus annuus Genome sequencing and assembly Release 2.</title>
        <authorList>
            <person name="Gouzy J."/>
            <person name="Langlade N."/>
            <person name="Munos S."/>
        </authorList>
    </citation>
    <scope>NUCLEOTIDE SEQUENCE</scope>
    <source>
        <tissue evidence="2">Leaves</tissue>
    </source>
</reference>
<evidence type="ECO:0000256" key="1">
    <source>
        <dbReference type="SAM" id="SignalP"/>
    </source>
</evidence>
<dbReference type="Proteomes" id="UP000215914">
    <property type="component" value="Chromosome 5"/>
</dbReference>
<accession>A0A251UNT8</accession>
<dbReference type="EMBL" id="CM007894">
    <property type="protein sequence ID" value="OTG23981.1"/>
    <property type="molecule type" value="Genomic_DNA"/>
</dbReference>
<dbReference type="AlphaFoldDB" id="A0A251UNT8"/>
<gene>
    <name evidence="3" type="ORF">HannXRQ_Chr05g0131611</name>
    <name evidence="2" type="ORF">HanXRQr2_Chr06g0263051</name>
</gene>
<evidence type="ECO:0000313" key="3">
    <source>
        <dbReference type="EMBL" id="OTG23981.1"/>
    </source>
</evidence>
<reference evidence="2 4" key="1">
    <citation type="journal article" date="2017" name="Nature">
        <title>The sunflower genome provides insights into oil metabolism, flowering and Asterid evolution.</title>
        <authorList>
            <person name="Badouin H."/>
            <person name="Gouzy J."/>
            <person name="Grassa C.J."/>
            <person name="Murat F."/>
            <person name="Staton S.E."/>
            <person name="Cottret L."/>
            <person name="Lelandais-Briere C."/>
            <person name="Owens G.L."/>
            <person name="Carrere S."/>
            <person name="Mayjonade B."/>
            <person name="Legrand L."/>
            <person name="Gill N."/>
            <person name="Kane N.C."/>
            <person name="Bowers J.E."/>
            <person name="Hubner S."/>
            <person name="Bellec A."/>
            <person name="Berard A."/>
            <person name="Berges H."/>
            <person name="Blanchet N."/>
            <person name="Boniface M.C."/>
            <person name="Brunel D."/>
            <person name="Catrice O."/>
            <person name="Chaidir N."/>
            <person name="Claudel C."/>
            <person name="Donnadieu C."/>
            <person name="Faraut T."/>
            <person name="Fievet G."/>
            <person name="Helmstetter N."/>
            <person name="King M."/>
            <person name="Knapp S.J."/>
            <person name="Lai Z."/>
            <person name="Le Paslier M.C."/>
            <person name="Lippi Y."/>
            <person name="Lorenzon L."/>
            <person name="Mandel J.R."/>
            <person name="Marage G."/>
            <person name="Marchand G."/>
            <person name="Marquand E."/>
            <person name="Bret-Mestries E."/>
            <person name="Morien E."/>
            <person name="Nambeesan S."/>
            <person name="Nguyen T."/>
            <person name="Pegot-Espagnet P."/>
            <person name="Pouilly N."/>
            <person name="Raftis F."/>
            <person name="Sallet E."/>
            <person name="Schiex T."/>
            <person name="Thomas J."/>
            <person name="Vandecasteele C."/>
            <person name="Vares D."/>
            <person name="Vear F."/>
            <person name="Vautrin S."/>
            <person name="Crespi M."/>
            <person name="Mangin B."/>
            <person name="Burke J.M."/>
            <person name="Salse J."/>
            <person name="Munos S."/>
            <person name="Vincourt P."/>
            <person name="Rieseberg L.H."/>
            <person name="Langlade N.B."/>
        </authorList>
    </citation>
    <scope>NUCLEOTIDE SEQUENCE [LARGE SCALE GENOMIC DNA]</scope>
    <source>
        <strain evidence="4">cv. SF193</strain>
        <tissue evidence="2">Leaves</tissue>
    </source>
</reference>
<evidence type="ECO:0000313" key="4">
    <source>
        <dbReference type="Proteomes" id="UP000215914"/>
    </source>
</evidence>
<feature type="chain" id="PRO_5013281698" evidence="1">
    <location>
        <begin position="21"/>
        <end position="54"/>
    </location>
</feature>
<reference evidence="3" key="2">
    <citation type="submission" date="2017-02" db="EMBL/GenBank/DDBJ databases">
        <title>Sunflower complete genome.</title>
        <authorList>
            <person name="Langlade N."/>
            <person name="Munos S."/>
        </authorList>
    </citation>
    <scope>NUCLEOTIDE SEQUENCE [LARGE SCALE GENOMIC DNA]</scope>
    <source>
        <tissue evidence="3">Leaves</tissue>
    </source>
</reference>
<protein>
    <submittedName>
        <fullName evidence="3">Uncharacterized protein</fullName>
    </submittedName>
</protein>
<sequence length="54" mass="6306">MICLHSIEFVLLARIDWLYMHCILSTCDVIYKTYVTNDICTVYALLHNTYSTTS</sequence>
<keyword evidence="1" id="KW-0732">Signal</keyword>
<name>A0A251UNT8_HELAN</name>
<keyword evidence="4" id="KW-1185">Reference proteome</keyword>
<feature type="signal peptide" evidence="1">
    <location>
        <begin position="1"/>
        <end position="20"/>
    </location>
</feature>